<proteinExistence type="predicted"/>
<evidence type="ECO:0000313" key="2">
    <source>
        <dbReference type="EMBL" id="KOC64987.1"/>
    </source>
</evidence>
<accession>A0A0L7R283</accession>
<feature type="region of interest" description="Disordered" evidence="1">
    <location>
        <begin position="1"/>
        <end position="20"/>
    </location>
</feature>
<feature type="compositionally biased region" description="Basic and acidic residues" evidence="1">
    <location>
        <begin position="1"/>
        <end position="10"/>
    </location>
</feature>
<protein>
    <submittedName>
        <fullName evidence="2">Uncharacterized protein</fullName>
    </submittedName>
</protein>
<organism evidence="2 3">
    <name type="scientific">Habropoda laboriosa</name>
    <dbReference type="NCBI Taxonomy" id="597456"/>
    <lineage>
        <taxon>Eukaryota</taxon>
        <taxon>Metazoa</taxon>
        <taxon>Ecdysozoa</taxon>
        <taxon>Arthropoda</taxon>
        <taxon>Hexapoda</taxon>
        <taxon>Insecta</taxon>
        <taxon>Pterygota</taxon>
        <taxon>Neoptera</taxon>
        <taxon>Endopterygota</taxon>
        <taxon>Hymenoptera</taxon>
        <taxon>Apocrita</taxon>
        <taxon>Aculeata</taxon>
        <taxon>Apoidea</taxon>
        <taxon>Anthophila</taxon>
        <taxon>Apidae</taxon>
        <taxon>Habropoda</taxon>
    </lineage>
</organism>
<name>A0A0L7R283_9HYME</name>
<dbReference type="AlphaFoldDB" id="A0A0L7R283"/>
<keyword evidence="3" id="KW-1185">Reference proteome</keyword>
<reference evidence="2 3" key="1">
    <citation type="submission" date="2015-07" db="EMBL/GenBank/DDBJ databases">
        <title>The genome of Habropoda laboriosa.</title>
        <authorList>
            <person name="Pan H."/>
            <person name="Kapheim K."/>
        </authorList>
    </citation>
    <scope>NUCLEOTIDE SEQUENCE [LARGE SCALE GENOMIC DNA]</scope>
    <source>
        <strain evidence="2">0110345459</strain>
    </source>
</reference>
<dbReference type="EMBL" id="KQ414666">
    <property type="protein sequence ID" value="KOC64987.1"/>
    <property type="molecule type" value="Genomic_DNA"/>
</dbReference>
<evidence type="ECO:0000256" key="1">
    <source>
        <dbReference type="SAM" id="MobiDB-lite"/>
    </source>
</evidence>
<gene>
    <name evidence="2" type="ORF">WH47_04577</name>
</gene>
<dbReference type="Proteomes" id="UP000053825">
    <property type="component" value="Unassembled WGS sequence"/>
</dbReference>
<sequence>MYVRQLRDHGSSSTRPPTMLPVIIPLRSPASATVFSCHAPRTRCRNDRTSPSPVYDRSIPGQTPIVSYESVLQSLTRPGRCDLWMILGWMIEKIE</sequence>
<evidence type="ECO:0000313" key="3">
    <source>
        <dbReference type="Proteomes" id="UP000053825"/>
    </source>
</evidence>